<evidence type="ECO:0000259" key="1">
    <source>
        <dbReference type="Pfam" id="PF02036"/>
    </source>
</evidence>
<reference evidence="2 3" key="1">
    <citation type="submission" date="2017-01" db="EMBL/GenBank/DDBJ databases">
        <authorList>
            <person name="Mah S.A."/>
            <person name="Swanson W.J."/>
            <person name="Moy G.W."/>
            <person name="Vacquier V.D."/>
        </authorList>
    </citation>
    <scope>NUCLEOTIDE SEQUENCE [LARGE SCALE GENOMIC DNA]</scope>
    <source>
        <strain evidence="2 3">DSM 29590</strain>
    </source>
</reference>
<dbReference type="STRING" id="573024.SAMN05216208_2543"/>
<dbReference type="InterPro" id="IPR003033">
    <property type="entry name" value="SCP2_sterol-bd_dom"/>
</dbReference>
<dbReference type="PANTHER" id="PTHR10094">
    <property type="entry name" value="STEROL CARRIER PROTEIN 2 SCP-2 FAMILY PROTEIN"/>
    <property type="match status" value="1"/>
</dbReference>
<evidence type="ECO:0000313" key="2">
    <source>
        <dbReference type="EMBL" id="SIS22738.1"/>
    </source>
</evidence>
<dbReference type="Gene3D" id="3.30.1050.10">
    <property type="entry name" value="SCP2 sterol-binding domain"/>
    <property type="match status" value="1"/>
</dbReference>
<feature type="domain" description="SCP2" evidence="1">
    <location>
        <begin position="21"/>
        <end position="97"/>
    </location>
</feature>
<dbReference type="SUPFAM" id="SSF55718">
    <property type="entry name" value="SCP-like"/>
    <property type="match status" value="1"/>
</dbReference>
<protein>
    <submittedName>
        <fullName evidence="2">SCP-2 sterol transfer family protein</fullName>
    </submittedName>
</protein>
<dbReference type="OrthoDB" id="9809312at2"/>
<dbReference type="GO" id="GO:0005829">
    <property type="term" value="C:cytosol"/>
    <property type="evidence" value="ECO:0007669"/>
    <property type="project" value="TreeGrafter"/>
</dbReference>
<accession>A0A1N7HDH7</accession>
<sequence>MSDRINEAVEALNRRLKPEGMDGMAKFVVTGEGIIVIDAKGARPGKDADDANVTLTATADVFEDIVRGDLDPAKAYLTGKMGLKGDIGAAMKLGRILG</sequence>
<keyword evidence="3" id="KW-1185">Reference proteome</keyword>
<dbReference type="Pfam" id="PF02036">
    <property type="entry name" value="SCP2"/>
    <property type="match status" value="1"/>
</dbReference>
<dbReference type="AlphaFoldDB" id="A0A1N7HDH7"/>
<proteinExistence type="predicted"/>
<name>A0A1N7HDH7_9RHOB</name>
<dbReference type="PANTHER" id="PTHR10094:SF25">
    <property type="entry name" value="SCP2 STEROL-BINDING DOMAIN-CONTAINING PROTEIN 1"/>
    <property type="match status" value="1"/>
</dbReference>
<dbReference type="InterPro" id="IPR036527">
    <property type="entry name" value="SCP2_sterol-bd_dom_sf"/>
</dbReference>
<dbReference type="Proteomes" id="UP000186019">
    <property type="component" value="Unassembled WGS sequence"/>
</dbReference>
<dbReference type="EMBL" id="FTNV01000003">
    <property type="protein sequence ID" value="SIS22738.1"/>
    <property type="molecule type" value="Genomic_DNA"/>
</dbReference>
<gene>
    <name evidence="2" type="ORF">SAMN05421666_2772</name>
</gene>
<evidence type="ECO:0000313" key="3">
    <source>
        <dbReference type="Proteomes" id="UP000186019"/>
    </source>
</evidence>
<dbReference type="RefSeq" id="WP_076534892.1">
    <property type="nucleotide sequence ID" value="NZ_FOAC01000002.1"/>
</dbReference>
<organism evidence="2 3">
    <name type="scientific">Roseovarius nanhaiticus</name>
    <dbReference type="NCBI Taxonomy" id="573024"/>
    <lineage>
        <taxon>Bacteria</taxon>
        <taxon>Pseudomonadati</taxon>
        <taxon>Pseudomonadota</taxon>
        <taxon>Alphaproteobacteria</taxon>
        <taxon>Rhodobacterales</taxon>
        <taxon>Roseobacteraceae</taxon>
        <taxon>Roseovarius</taxon>
    </lineage>
</organism>